<organism evidence="1 2">
    <name type="scientific">Dovyalis caffra</name>
    <dbReference type="NCBI Taxonomy" id="77055"/>
    <lineage>
        <taxon>Eukaryota</taxon>
        <taxon>Viridiplantae</taxon>
        <taxon>Streptophyta</taxon>
        <taxon>Embryophyta</taxon>
        <taxon>Tracheophyta</taxon>
        <taxon>Spermatophyta</taxon>
        <taxon>Magnoliopsida</taxon>
        <taxon>eudicotyledons</taxon>
        <taxon>Gunneridae</taxon>
        <taxon>Pentapetalae</taxon>
        <taxon>rosids</taxon>
        <taxon>fabids</taxon>
        <taxon>Malpighiales</taxon>
        <taxon>Salicaceae</taxon>
        <taxon>Flacourtieae</taxon>
        <taxon>Dovyalis</taxon>
    </lineage>
</organism>
<reference evidence="1 2" key="1">
    <citation type="submission" date="2024-01" db="EMBL/GenBank/DDBJ databases">
        <authorList>
            <person name="Waweru B."/>
        </authorList>
    </citation>
    <scope>NUCLEOTIDE SEQUENCE [LARGE SCALE GENOMIC DNA]</scope>
</reference>
<accession>A0AAV1QWQ8</accession>
<sequence length="106" mass="11711">MCDDYGFFEGKSSRSIDRMMRDKNQKVFELCEEEKLVLEHFEAIDGTQMASKYKTILPSPSASPVGQQPSPVLCLVPVLLNSGEYKISTDIPNLNGLSTPPSEATL</sequence>
<keyword evidence="2" id="KW-1185">Reference proteome</keyword>
<evidence type="ECO:0000313" key="1">
    <source>
        <dbReference type="EMBL" id="CAK7325064.1"/>
    </source>
</evidence>
<gene>
    <name evidence="1" type="ORF">DCAF_LOCUS2736</name>
</gene>
<dbReference type="AlphaFoldDB" id="A0AAV1QWQ8"/>
<evidence type="ECO:0000313" key="2">
    <source>
        <dbReference type="Proteomes" id="UP001314170"/>
    </source>
</evidence>
<dbReference type="EMBL" id="CAWUPB010000827">
    <property type="protein sequence ID" value="CAK7325064.1"/>
    <property type="molecule type" value="Genomic_DNA"/>
</dbReference>
<comment type="caution">
    <text evidence="1">The sequence shown here is derived from an EMBL/GenBank/DDBJ whole genome shotgun (WGS) entry which is preliminary data.</text>
</comment>
<dbReference type="Proteomes" id="UP001314170">
    <property type="component" value="Unassembled WGS sequence"/>
</dbReference>
<protein>
    <submittedName>
        <fullName evidence="1">Uncharacterized protein</fullName>
    </submittedName>
</protein>
<name>A0AAV1QWQ8_9ROSI</name>
<proteinExistence type="predicted"/>